<feature type="domain" description="Helix-hairpin-helix DNA-binding motif class 1" evidence="4">
    <location>
        <begin position="192"/>
        <end position="211"/>
    </location>
</feature>
<dbReference type="GO" id="GO:0006281">
    <property type="term" value="P:DNA repair"/>
    <property type="evidence" value="ECO:0007669"/>
    <property type="project" value="InterPro"/>
</dbReference>
<comment type="similarity">
    <text evidence="3">Belongs to the RecD family. RecD2 subfamily.</text>
</comment>
<dbReference type="Pfam" id="PF18335">
    <property type="entry name" value="SH3_13"/>
    <property type="match status" value="1"/>
</dbReference>
<dbReference type="SUPFAM" id="SSF47781">
    <property type="entry name" value="RuvA domain 2-like"/>
    <property type="match status" value="1"/>
</dbReference>
<dbReference type="NCBIfam" id="TIGR01448">
    <property type="entry name" value="recD_rel"/>
    <property type="match status" value="1"/>
</dbReference>
<feature type="domain" description="Helix-hairpin-helix DNA-binding motif class 1" evidence="4">
    <location>
        <begin position="100"/>
        <end position="114"/>
    </location>
</feature>
<dbReference type="GO" id="GO:0043139">
    <property type="term" value="F:5'-3' DNA helicase activity"/>
    <property type="evidence" value="ECO:0007669"/>
    <property type="project" value="UniProtKB-UniRule"/>
</dbReference>
<dbReference type="SMART" id="SM00278">
    <property type="entry name" value="HhH1"/>
    <property type="match status" value="3"/>
</dbReference>
<keyword evidence="2 3" id="KW-0067">ATP-binding</keyword>
<dbReference type="InterPro" id="IPR010994">
    <property type="entry name" value="RuvA_2-like"/>
</dbReference>
<dbReference type="CDD" id="cd18809">
    <property type="entry name" value="SF1_C_RecD"/>
    <property type="match status" value="1"/>
</dbReference>
<dbReference type="InterPro" id="IPR003593">
    <property type="entry name" value="AAA+_ATPase"/>
</dbReference>
<reference evidence="6 7" key="1">
    <citation type="journal article" date="2019" name="Syst. Appl. Microbiol.">
        <title>Microvirga tunisiensis sp. nov., a root nodule symbiotic bacterium isolated from Lupinus micranthus and L. luteus grown in Northern Tunisia.</title>
        <authorList>
            <person name="Msaddak A."/>
            <person name="Rejili M."/>
            <person name="Duran D."/>
            <person name="Mars M."/>
            <person name="Palacios J.M."/>
            <person name="Ruiz-Argueso T."/>
            <person name="Rey L."/>
            <person name="Imperial J."/>
        </authorList>
    </citation>
    <scope>NUCLEOTIDE SEQUENCE [LARGE SCALE GENOMIC DNA]</scope>
    <source>
        <strain evidence="6 7">Lmie10</strain>
    </source>
</reference>
<dbReference type="GO" id="GO:0017116">
    <property type="term" value="F:single-stranded DNA helicase activity"/>
    <property type="evidence" value="ECO:0007669"/>
    <property type="project" value="TreeGrafter"/>
</dbReference>
<evidence type="ECO:0000256" key="2">
    <source>
        <dbReference type="ARBA" id="ARBA00022840"/>
    </source>
</evidence>
<dbReference type="RefSeq" id="WP_152709022.1">
    <property type="nucleotide sequence ID" value="NZ_VOSJ01000007.1"/>
</dbReference>
<dbReference type="Proteomes" id="UP000403266">
    <property type="component" value="Unassembled WGS sequence"/>
</dbReference>
<dbReference type="InterPro" id="IPR006345">
    <property type="entry name" value="RecD2"/>
</dbReference>
<dbReference type="Pfam" id="PF13245">
    <property type="entry name" value="AAA_19"/>
    <property type="match status" value="1"/>
</dbReference>
<sequence length="724" mass="79723">MQSSSVPAQLGETLAGTIERIVFHKEDSGFAVLRVRARGQRDLTTLVGFAPSLIEGEQITAVGNWHNDRSYGLQFKASSMVSTPPTGAAGIEKYLGSGLIKGIGPEMAKRIVKTLGPDALDIIDTNPEFLLTVKGIGKKRAEQIMSGWAEQKAIRDIMVFLHAHGVGTARAARIYKTYGQKAVKIMSENPYRLAKDIRGIGFRSADQIAQRLGFTKDDPRRLRAGVTFALSEATSDGHCGLPVDMLLDKAVELLEAPRDLLKVALTAEINDGDIVQDQIQGRGCVFTRRLHQAEDGIAEKLLALLDGSPPWKAIDPDKAIGWAQTKTGKDLSNSQKEALRLVLRSKVTIVTGGPGVGKTTLLDTTLKILAQRNITIALAAPTGRAAKRITEQTGLEAKTVHRLLEVQGSGFKRDETNPLECDLLVVDETSMLDVNLMLALVRALPKKAALLLVGDIDQLPSVGPGAVLGDLIGSKRIPVARLTEVFRQAASSRIITNAHRINQGEMPVPPAHGEASDFYIWPVENPEEGVTVIVNLVSQRIPGRFWFDPKREIQLLCPMQRGDLGARNLNIEIQKVINPPNENSIERFGWKFTVGDRIMQTVNDYDRDVFNGDLGIVDRIDHEEKKLFVKFDNVVEYPFDELDVLTAAYATTIHKSQGSEYPVVVIPMATQHYMMLARNLLYTGVTRGKQLVIVVGQKKAISMAVRNDKQNRRWTRLQEILENT</sequence>
<feature type="binding site" evidence="3">
    <location>
        <begin position="355"/>
        <end position="359"/>
    </location>
    <ligand>
        <name>ATP</name>
        <dbReference type="ChEBI" id="CHEBI:30616"/>
    </ligand>
</feature>
<dbReference type="Gene3D" id="3.40.50.300">
    <property type="entry name" value="P-loop containing nucleotide triphosphate hydrolases"/>
    <property type="match status" value="2"/>
</dbReference>
<dbReference type="AlphaFoldDB" id="A0A5N7MB25"/>
<dbReference type="PANTHER" id="PTHR43788:SF6">
    <property type="entry name" value="DNA HELICASE B"/>
    <property type="match status" value="1"/>
</dbReference>
<dbReference type="Gene3D" id="2.30.30.940">
    <property type="match status" value="1"/>
</dbReference>
<dbReference type="Pfam" id="PF13538">
    <property type="entry name" value="UvrD_C_2"/>
    <property type="match status" value="1"/>
</dbReference>
<evidence type="ECO:0000313" key="6">
    <source>
        <dbReference type="EMBL" id="MPR24113.1"/>
    </source>
</evidence>
<evidence type="ECO:0000259" key="4">
    <source>
        <dbReference type="SMART" id="SM00278"/>
    </source>
</evidence>
<dbReference type="EMBL" id="VOSK01000003">
    <property type="protein sequence ID" value="MPR24113.1"/>
    <property type="molecule type" value="Genomic_DNA"/>
</dbReference>
<dbReference type="PANTHER" id="PTHR43788">
    <property type="entry name" value="DNA2/NAM7 HELICASE FAMILY MEMBER"/>
    <property type="match status" value="1"/>
</dbReference>
<keyword evidence="3" id="KW-0378">Hydrolase</keyword>
<keyword evidence="1 3" id="KW-0547">Nucleotide-binding</keyword>
<comment type="catalytic activity">
    <reaction evidence="3">
        <text>ATP + H2O = ADP + phosphate + H(+)</text>
        <dbReference type="Rhea" id="RHEA:13065"/>
        <dbReference type="ChEBI" id="CHEBI:15377"/>
        <dbReference type="ChEBI" id="CHEBI:15378"/>
        <dbReference type="ChEBI" id="CHEBI:30616"/>
        <dbReference type="ChEBI" id="CHEBI:43474"/>
        <dbReference type="ChEBI" id="CHEBI:456216"/>
        <dbReference type="EC" id="5.6.2.3"/>
    </reaction>
</comment>
<dbReference type="InterPro" id="IPR003583">
    <property type="entry name" value="Hlx-hairpin-Hlx_DNA-bd_motif"/>
</dbReference>
<dbReference type="Pfam" id="PF23139">
    <property type="entry name" value="OB_YrrC"/>
    <property type="match status" value="1"/>
</dbReference>
<dbReference type="Gene3D" id="1.10.150.20">
    <property type="entry name" value="5' to 3' exonuclease, C-terminal subdomain"/>
    <property type="match status" value="1"/>
</dbReference>
<dbReference type="HAMAP" id="MF_01488">
    <property type="entry name" value="RecD2"/>
    <property type="match status" value="1"/>
</dbReference>
<evidence type="ECO:0000256" key="1">
    <source>
        <dbReference type="ARBA" id="ARBA00022741"/>
    </source>
</evidence>
<dbReference type="Pfam" id="PF14520">
    <property type="entry name" value="HHH_5"/>
    <property type="match status" value="1"/>
</dbReference>
<evidence type="ECO:0000256" key="3">
    <source>
        <dbReference type="HAMAP-Rule" id="MF_01488"/>
    </source>
</evidence>
<keyword evidence="3" id="KW-0238">DNA-binding</keyword>
<comment type="caution">
    <text evidence="6">The sequence shown here is derived from an EMBL/GenBank/DDBJ whole genome shotgun (WGS) entry which is preliminary data.</text>
</comment>
<dbReference type="GO" id="GO:0003677">
    <property type="term" value="F:DNA binding"/>
    <property type="evidence" value="ECO:0007669"/>
    <property type="project" value="UniProtKB-UniRule"/>
</dbReference>
<proteinExistence type="inferred from homology"/>
<dbReference type="CDD" id="cd17933">
    <property type="entry name" value="DEXSc_RecD-like"/>
    <property type="match status" value="1"/>
</dbReference>
<keyword evidence="3 6" id="KW-0347">Helicase</keyword>
<accession>A0A5N7MB25</accession>
<dbReference type="GO" id="GO:0016887">
    <property type="term" value="F:ATP hydrolysis activity"/>
    <property type="evidence" value="ECO:0007669"/>
    <property type="project" value="RHEA"/>
</dbReference>
<dbReference type="GO" id="GO:0009338">
    <property type="term" value="C:exodeoxyribonuclease V complex"/>
    <property type="evidence" value="ECO:0007669"/>
    <property type="project" value="TreeGrafter"/>
</dbReference>
<dbReference type="Gene3D" id="1.10.10.2220">
    <property type="match status" value="1"/>
</dbReference>
<evidence type="ECO:0000313" key="7">
    <source>
        <dbReference type="Proteomes" id="UP000403266"/>
    </source>
</evidence>
<comment type="function">
    <text evidence="3">DNA-dependent ATPase and ATP-dependent 5'-3' DNA helicase. Has no activity on blunt DNA or DNA with 3'-overhangs, requires at least 10 bases of 5'-ssDNA for helicase activity.</text>
</comment>
<name>A0A5N7MB25_9HYPH</name>
<dbReference type="GO" id="GO:0006310">
    <property type="term" value="P:DNA recombination"/>
    <property type="evidence" value="ECO:0007669"/>
    <property type="project" value="InterPro"/>
</dbReference>
<dbReference type="InterPro" id="IPR050534">
    <property type="entry name" value="Coronavir_polyprotein_1ab"/>
</dbReference>
<dbReference type="InterPro" id="IPR041451">
    <property type="entry name" value="RecD2_SH13"/>
</dbReference>
<protein>
    <recommendedName>
        <fullName evidence="3">ATP-dependent RecD2 DNA helicase</fullName>
        <ecNumber evidence="3">5.6.2.3</ecNumber>
    </recommendedName>
    <alternativeName>
        <fullName evidence="3">DNA 5'-3' helicase subunit RecD2</fullName>
    </alternativeName>
</protein>
<dbReference type="SMART" id="SM00382">
    <property type="entry name" value="AAA"/>
    <property type="match status" value="1"/>
</dbReference>
<keyword evidence="7" id="KW-1185">Reference proteome</keyword>
<dbReference type="InterPro" id="IPR027785">
    <property type="entry name" value="UvrD-like_helicase_C"/>
</dbReference>
<dbReference type="InterPro" id="IPR029493">
    <property type="entry name" value="RecD2-like_HHH"/>
</dbReference>
<feature type="domain" description="AAA+ ATPase" evidence="5">
    <location>
        <begin position="344"/>
        <end position="527"/>
    </location>
</feature>
<feature type="domain" description="Helix-hairpin-helix DNA-binding motif class 1" evidence="4">
    <location>
        <begin position="128"/>
        <end position="147"/>
    </location>
</feature>
<dbReference type="InterPro" id="IPR055446">
    <property type="entry name" value="RecD2_N_OB"/>
</dbReference>
<dbReference type="SUPFAM" id="SSF52540">
    <property type="entry name" value="P-loop containing nucleoside triphosphate hydrolases"/>
    <property type="match status" value="2"/>
</dbReference>
<dbReference type="GO" id="GO:0005524">
    <property type="term" value="F:ATP binding"/>
    <property type="evidence" value="ECO:0007669"/>
    <property type="project" value="UniProtKB-UniRule"/>
</dbReference>
<gene>
    <name evidence="3" type="primary">recD2</name>
    <name evidence="6" type="ORF">FS320_02455</name>
</gene>
<dbReference type="Pfam" id="PF14490">
    <property type="entry name" value="HHH_RecD2"/>
    <property type="match status" value="1"/>
</dbReference>
<dbReference type="InterPro" id="IPR027417">
    <property type="entry name" value="P-loop_NTPase"/>
</dbReference>
<dbReference type="OrthoDB" id="1826980at2"/>
<organism evidence="6 7">
    <name type="scientific">Microvirga tunisiensis</name>
    <dbReference type="NCBI Taxonomy" id="2108360"/>
    <lineage>
        <taxon>Bacteria</taxon>
        <taxon>Pseudomonadati</taxon>
        <taxon>Pseudomonadota</taxon>
        <taxon>Alphaproteobacteria</taxon>
        <taxon>Hyphomicrobiales</taxon>
        <taxon>Methylobacteriaceae</taxon>
        <taxon>Microvirga</taxon>
    </lineage>
</organism>
<keyword evidence="3" id="KW-0413">Isomerase</keyword>
<evidence type="ECO:0000259" key="5">
    <source>
        <dbReference type="SMART" id="SM00382"/>
    </source>
</evidence>
<dbReference type="EC" id="5.6.2.3" evidence="3"/>